<dbReference type="Gene3D" id="1.20.1560.10">
    <property type="entry name" value="ABC transporter type 1, transmembrane domain"/>
    <property type="match status" value="1"/>
</dbReference>
<protein>
    <submittedName>
        <fullName evidence="5">Uncharacterized protein</fullName>
    </submittedName>
</protein>
<dbReference type="AlphaFoldDB" id="A0AAD9TTZ7"/>
<dbReference type="Proteomes" id="UP001280121">
    <property type="component" value="Unassembled WGS sequence"/>
</dbReference>
<name>A0AAD9TTZ7_9ROSI</name>
<dbReference type="GO" id="GO:0005524">
    <property type="term" value="F:ATP binding"/>
    <property type="evidence" value="ECO:0007669"/>
    <property type="project" value="InterPro"/>
</dbReference>
<keyword evidence="6" id="KW-1185">Reference proteome</keyword>
<organism evidence="5 6">
    <name type="scientific">Dipteronia dyeriana</name>
    <dbReference type="NCBI Taxonomy" id="168575"/>
    <lineage>
        <taxon>Eukaryota</taxon>
        <taxon>Viridiplantae</taxon>
        <taxon>Streptophyta</taxon>
        <taxon>Embryophyta</taxon>
        <taxon>Tracheophyta</taxon>
        <taxon>Spermatophyta</taxon>
        <taxon>Magnoliopsida</taxon>
        <taxon>eudicotyledons</taxon>
        <taxon>Gunneridae</taxon>
        <taxon>Pentapetalae</taxon>
        <taxon>rosids</taxon>
        <taxon>malvids</taxon>
        <taxon>Sapindales</taxon>
        <taxon>Sapindaceae</taxon>
        <taxon>Hippocastanoideae</taxon>
        <taxon>Acereae</taxon>
        <taxon>Dipteronia</taxon>
    </lineage>
</organism>
<dbReference type="SUPFAM" id="SSF90123">
    <property type="entry name" value="ABC transporter transmembrane region"/>
    <property type="match status" value="1"/>
</dbReference>
<comment type="caution">
    <text evidence="5">The sequence shown here is derived from an EMBL/GenBank/DDBJ whole genome shotgun (WGS) entry which is preliminary data.</text>
</comment>
<proteinExistence type="predicted"/>
<evidence type="ECO:0000256" key="4">
    <source>
        <dbReference type="SAM" id="Phobius"/>
    </source>
</evidence>
<reference evidence="5" key="1">
    <citation type="journal article" date="2023" name="Plant J.">
        <title>Genome sequences and population genomics provide insights into the demographic history, inbreeding, and mutation load of two 'living fossil' tree species of Dipteronia.</title>
        <authorList>
            <person name="Feng Y."/>
            <person name="Comes H.P."/>
            <person name="Chen J."/>
            <person name="Zhu S."/>
            <person name="Lu R."/>
            <person name="Zhang X."/>
            <person name="Li P."/>
            <person name="Qiu J."/>
            <person name="Olsen K.M."/>
            <person name="Qiu Y."/>
        </authorList>
    </citation>
    <scope>NUCLEOTIDE SEQUENCE</scope>
    <source>
        <strain evidence="5">KIB01</strain>
    </source>
</reference>
<evidence type="ECO:0000256" key="2">
    <source>
        <dbReference type="ARBA" id="ARBA00022989"/>
    </source>
</evidence>
<dbReference type="InterPro" id="IPR036640">
    <property type="entry name" value="ABC1_TM_sf"/>
</dbReference>
<sequence>MIFVELNNFCGILGNLGSVGADFSDFSFLLSLGAMFLGFLLVLMMLVWCFLACRRRSMCFEKVVYMEISWFDEAEHSSGAIGARLTTDAVVV</sequence>
<gene>
    <name evidence="5" type="ORF">Ddye_023649</name>
</gene>
<evidence type="ECO:0000256" key="1">
    <source>
        <dbReference type="ARBA" id="ARBA00022692"/>
    </source>
</evidence>
<keyword evidence="3 4" id="KW-0472">Membrane</keyword>
<dbReference type="GO" id="GO:0016020">
    <property type="term" value="C:membrane"/>
    <property type="evidence" value="ECO:0007669"/>
    <property type="project" value="InterPro"/>
</dbReference>
<accession>A0AAD9TTZ7</accession>
<dbReference type="EMBL" id="JANJYI010000007">
    <property type="protein sequence ID" value="KAK2641886.1"/>
    <property type="molecule type" value="Genomic_DNA"/>
</dbReference>
<keyword evidence="2 4" id="KW-1133">Transmembrane helix</keyword>
<keyword evidence="1 4" id="KW-0812">Transmembrane</keyword>
<feature type="transmembrane region" description="Helical" evidence="4">
    <location>
        <begin position="28"/>
        <end position="53"/>
    </location>
</feature>
<evidence type="ECO:0000313" key="5">
    <source>
        <dbReference type="EMBL" id="KAK2641886.1"/>
    </source>
</evidence>
<evidence type="ECO:0000256" key="3">
    <source>
        <dbReference type="ARBA" id="ARBA00023136"/>
    </source>
</evidence>
<evidence type="ECO:0000313" key="6">
    <source>
        <dbReference type="Proteomes" id="UP001280121"/>
    </source>
</evidence>